<proteinExistence type="predicted"/>
<dbReference type="InterPro" id="IPR009003">
    <property type="entry name" value="Peptidase_S1_PA"/>
</dbReference>
<dbReference type="InterPro" id="IPR043504">
    <property type="entry name" value="Peptidase_S1_PA_chymotrypsin"/>
</dbReference>
<feature type="signal peptide" evidence="2">
    <location>
        <begin position="1"/>
        <end position="32"/>
    </location>
</feature>
<keyword evidence="2" id="KW-0732">Signal</keyword>
<evidence type="ECO:0000313" key="5">
    <source>
        <dbReference type="Proteomes" id="UP001196413"/>
    </source>
</evidence>
<sequence>MLVVNGQHTSRSGCPVRMLLLALLMFVPTRLSKNITAEENLYLKEHCGDRFLNHTEPLRLKRSLGGILAKQNEFPWIAAFYLRDKATLKILWGCSGVQISPQHVLTAAHCVVKNNEVLYRRVCIRQEIVPHTTLQDLYIIQNPALFTLFIGSGCTNPKHCMNNRTNYSIVNIIVYEDYNHCLRLNDLAILEITPNISSKDGSPVCMPEQSDELMYNLTAVGFGIDPSSTPKPYSLLNLSDLRYVELYKASFKFNNTIAAVHPNRSVCEGDSGGPLVQPRNEDANYTVEGLAVRAFPECEDPPMSEERVSLFVDLRKFLDWICLHTGVCPLPHTDVASAITQMTTLSTTTINTTTTHLTTEGEVIIGIAQELNTSTSNTTTTERRTQHDGRYLFTNNRSSHW</sequence>
<dbReference type="PROSITE" id="PS50240">
    <property type="entry name" value="TRYPSIN_DOM"/>
    <property type="match status" value="1"/>
</dbReference>
<dbReference type="PROSITE" id="PS00135">
    <property type="entry name" value="TRYPSIN_SER"/>
    <property type="match status" value="1"/>
</dbReference>
<dbReference type="InterPro" id="IPR051333">
    <property type="entry name" value="CLIP_Serine_Protease"/>
</dbReference>
<protein>
    <recommendedName>
        <fullName evidence="3">Peptidase S1 domain-containing protein</fullName>
    </recommendedName>
</protein>
<evidence type="ECO:0000259" key="3">
    <source>
        <dbReference type="PROSITE" id="PS50240"/>
    </source>
</evidence>
<feature type="chain" id="PRO_5042141410" description="Peptidase S1 domain-containing protein" evidence="2">
    <location>
        <begin position="33"/>
        <end position="401"/>
    </location>
</feature>
<reference evidence="4" key="1">
    <citation type="submission" date="2021-06" db="EMBL/GenBank/DDBJ databases">
        <title>Parelaphostrongylus tenuis whole genome reference sequence.</title>
        <authorList>
            <person name="Garwood T.J."/>
            <person name="Larsen P.A."/>
            <person name="Fountain-Jones N.M."/>
            <person name="Garbe J.R."/>
            <person name="Macchietto M.G."/>
            <person name="Kania S.A."/>
            <person name="Gerhold R.W."/>
            <person name="Richards J.E."/>
            <person name="Wolf T.M."/>
        </authorList>
    </citation>
    <scope>NUCLEOTIDE SEQUENCE</scope>
    <source>
        <strain evidence="4">MNPRO001-30</strain>
        <tissue evidence="4">Meninges</tissue>
    </source>
</reference>
<dbReference type="InterPro" id="IPR001314">
    <property type="entry name" value="Peptidase_S1A"/>
</dbReference>
<dbReference type="PANTHER" id="PTHR24260">
    <property type="match status" value="1"/>
</dbReference>
<dbReference type="GO" id="GO:0006508">
    <property type="term" value="P:proteolysis"/>
    <property type="evidence" value="ECO:0007669"/>
    <property type="project" value="InterPro"/>
</dbReference>
<dbReference type="Gene3D" id="2.40.10.10">
    <property type="entry name" value="Trypsin-like serine proteases"/>
    <property type="match status" value="1"/>
</dbReference>
<evidence type="ECO:0000256" key="2">
    <source>
        <dbReference type="SAM" id="SignalP"/>
    </source>
</evidence>
<dbReference type="Pfam" id="PF03761">
    <property type="entry name" value="DUF316"/>
    <property type="match status" value="1"/>
</dbReference>
<dbReference type="InterPro" id="IPR005514">
    <property type="entry name" value="DUF316"/>
</dbReference>
<organism evidence="4 5">
    <name type="scientific">Parelaphostrongylus tenuis</name>
    <name type="common">Meningeal worm</name>
    <dbReference type="NCBI Taxonomy" id="148309"/>
    <lineage>
        <taxon>Eukaryota</taxon>
        <taxon>Metazoa</taxon>
        <taxon>Ecdysozoa</taxon>
        <taxon>Nematoda</taxon>
        <taxon>Chromadorea</taxon>
        <taxon>Rhabditida</taxon>
        <taxon>Rhabditina</taxon>
        <taxon>Rhabditomorpha</taxon>
        <taxon>Strongyloidea</taxon>
        <taxon>Metastrongylidae</taxon>
        <taxon>Parelaphostrongylus</taxon>
    </lineage>
</organism>
<keyword evidence="1" id="KW-1015">Disulfide bond</keyword>
<dbReference type="PRINTS" id="PR00722">
    <property type="entry name" value="CHYMOTRYPSIN"/>
</dbReference>
<evidence type="ECO:0000313" key="4">
    <source>
        <dbReference type="EMBL" id="KAJ1366077.1"/>
    </source>
</evidence>
<dbReference type="PANTHER" id="PTHR24260:SF136">
    <property type="entry name" value="GH08193P-RELATED"/>
    <property type="match status" value="1"/>
</dbReference>
<feature type="domain" description="Peptidase S1" evidence="3">
    <location>
        <begin position="63"/>
        <end position="326"/>
    </location>
</feature>
<keyword evidence="5" id="KW-1185">Reference proteome</keyword>
<gene>
    <name evidence="4" type="ORF">KIN20_026665</name>
</gene>
<dbReference type="PROSITE" id="PS00134">
    <property type="entry name" value="TRYPSIN_HIS"/>
    <property type="match status" value="1"/>
</dbReference>
<dbReference type="InterPro" id="IPR018114">
    <property type="entry name" value="TRYPSIN_HIS"/>
</dbReference>
<dbReference type="Proteomes" id="UP001196413">
    <property type="component" value="Unassembled WGS sequence"/>
</dbReference>
<dbReference type="InterPro" id="IPR033116">
    <property type="entry name" value="TRYPSIN_SER"/>
</dbReference>
<comment type="caution">
    <text evidence="4">The sequence shown here is derived from an EMBL/GenBank/DDBJ whole genome shotgun (WGS) entry which is preliminary data.</text>
</comment>
<name>A0AAD5QYA4_PARTN</name>
<evidence type="ECO:0000256" key="1">
    <source>
        <dbReference type="ARBA" id="ARBA00023157"/>
    </source>
</evidence>
<accession>A0AAD5QYA4</accession>
<dbReference type="AlphaFoldDB" id="A0AAD5QYA4"/>
<dbReference type="SUPFAM" id="SSF50494">
    <property type="entry name" value="Trypsin-like serine proteases"/>
    <property type="match status" value="1"/>
</dbReference>
<dbReference type="SMART" id="SM00020">
    <property type="entry name" value="Tryp_SPc"/>
    <property type="match status" value="1"/>
</dbReference>
<dbReference type="EMBL" id="JAHQIW010005456">
    <property type="protein sequence ID" value="KAJ1366077.1"/>
    <property type="molecule type" value="Genomic_DNA"/>
</dbReference>
<dbReference type="GO" id="GO:0004252">
    <property type="term" value="F:serine-type endopeptidase activity"/>
    <property type="evidence" value="ECO:0007669"/>
    <property type="project" value="InterPro"/>
</dbReference>
<dbReference type="InterPro" id="IPR001254">
    <property type="entry name" value="Trypsin_dom"/>
</dbReference>